<evidence type="ECO:0000313" key="5">
    <source>
        <dbReference type="Proteomes" id="UP000296284"/>
    </source>
</evidence>
<dbReference type="GO" id="GO:0008483">
    <property type="term" value="F:transaminase activity"/>
    <property type="evidence" value="ECO:0007669"/>
    <property type="project" value="UniProtKB-KW"/>
</dbReference>
<evidence type="ECO:0000256" key="1">
    <source>
        <dbReference type="ARBA" id="ARBA00022898"/>
    </source>
</evidence>
<dbReference type="Pfam" id="PF01041">
    <property type="entry name" value="DegT_DnrJ_EryC1"/>
    <property type="match status" value="1"/>
</dbReference>
<evidence type="ECO:0000256" key="3">
    <source>
        <dbReference type="RuleBase" id="RU004508"/>
    </source>
</evidence>
<dbReference type="CDD" id="cd00616">
    <property type="entry name" value="AHBA_syn"/>
    <property type="match status" value="1"/>
</dbReference>
<dbReference type="Gene3D" id="3.90.1150.10">
    <property type="entry name" value="Aspartate Aminotransferase, domain 1"/>
    <property type="match status" value="1"/>
</dbReference>
<keyword evidence="4" id="KW-0032">Aminotransferase</keyword>
<sequence length="368" mass="41326">MVDFLNLKKINSRVAEELKAACSKVIDSGWYIQGQELQQFEKDFAQYCGVKYAIGVANGLDALILVLRAWKEMGKLSDGDEIIVPANTYIASILAVTENNLTPVLVEPDPETYNISPKNIEEAITSKTKVILPVHLYGQLSPMLEIKKIADKYNLLILEDSAQAHGAHIDGKMAGSWGDAAGFSFYPGKNLGALGDAGAITTNNAELASVLVALRNYGSHQKYQNKYKGVNSRLDEIQAAMLSVKLKHLDTDNQIRCFIAKRYLSEIKCKYIILPNLSDFKTDHVWHLFVIRTKNRRELQEYLETKGVQTLIHYPTAPHQQEAYRELSEIHLPITETIHKEVLSLPVDPTMSEEDITFVIQAINEFHI</sequence>
<dbReference type="PANTHER" id="PTHR30244:SF36">
    <property type="entry name" value="3-OXO-GLUCOSE-6-PHOSPHATE:GLUTAMATE AMINOTRANSFERASE"/>
    <property type="match status" value="1"/>
</dbReference>
<dbReference type="EMBL" id="CP038469">
    <property type="protein sequence ID" value="QBX79309.1"/>
    <property type="molecule type" value="Genomic_DNA"/>
</dbReference>
<reference evidence="4 5" key="1">
    <citation type="submission" date="2019-03" db="EMBL/GenBank/DDBJ databases">
        <title>Complete genome sequence of Citrobacter sp. SNU WT2 isolated from diseased rainbow trout.</title>
        <authorList>
            <person name="Oh W.T."/>
            <person name="Park S.C."/>
        </authorList>
    </citation>
    <scope>NUCLEOTIDE SEQUENCE [LARGE SCALE GENOMIC DNA]</scope>
    <source>
        <strain evidence="4 5">SNU WT2</strain>
    </source>
</reference>
<organism evidence="4 5">
    <name type="scientific">Citrobacter tructae</name>
    <dbReference type="NCBI Taxonomy" id="2562449"/>
    <lineage>
        <taxon>Bacteria</taxon>
        <taxon>Pseudomonadati</taxon>
        <taxon>Pseudomonadota</taxon>
        <taxon>Gammaproteobacteria</taxon>
        <taxon>Enterobacterales</taxon>
        <taxon>Enterobacteriaceae</taxon>
        <taxon>Citrobacter</taxon>
    </lineage>
</organism>
<dbReference type="PANTHER" id="PTHR30244">
    <property type="entry name" value="TRANSAMINASE"/>
    <property type="match status" value="1"/>
</dbReference>
<comment type="similarity">
    <text evidence="2 3">Belongs to the DegT/DnrJ/EryC1 family.</text>
</comment>
<dbReference type="InterPro" id="IPR015424">
    <property type="entry name" value="PyrdxlP-dep_Trfase"/>
</dbReference>
<keyword evidence="4" id="KW-0808">Transferase</keyword>
<dbReference type="InterPro" id="IPR000653">
    <property type="entry name" value="DegT/StrS_aminotransferase"/>
</dbReference>
<gene>
    <name evidence="4" type="ORF">E4Z61_02570</name>
</gene>
<proteinExistence type="inferred from homology"/>
<dbReference type="InterPro" id="IPR015422">
    <property type="entry name" value="PyrdxlP-dep_Trfase_small"/>
</dbReference>
<accession>A0ABX5SYM9</accession>
<dbReference type="SUPFAM" id="SSF53383">
    <property type="entry name" value="PLP-dependent transferases"/>
    <property type="match status" value="1"/>
</dbReference>
<evidence type="ECO:0000256" key="2">
    <source>
        <dbReference type="ARBA" id="ARBA00037999"/>
    </source>
</evidence>
<name>A0ABX5SYM9_9ENTR</name>
<dbReference type="InterPro" id="IPR015421">
    <property type="entry name" value="PyrdxlP-dep_Trfase_major"/>
</dbReference>
<dbReference type="RefSeq" id="WP_135321401.1">
    <property type="nucleotide sequence ID" value="NZ_CP038469.1"/>
</dbReference>
<dbReference type="Proteomes" id="UP000296284">
    <property type="component" value="Chromosome"/>
</dbReference>
<keyword evidence="1 3" id="KW-0663">Pyridoxal phosphate</keyword>
<dbReference type="PIRSF" id="PIRSF000390">
    <property type="entry name" value="PLP_StrS"/>
    <property type="match status" value="1"/>
</dbReference>
<protein>
    <submittedName>
        <fullName evidence="4">DegT/DnrJ/EryC1/StrS family aminotransferase</fullName>
    </submittedName>
</protein>
<evidence type="ECO:0000313" key="4">
    <source>
        <dbReference type="EMBL" id="QBX79309.1"/>
    </source>
</evidence>
<keyword evidence="5" id="KW-1185">Reference proteome</keyword>
<dbReference type="Gene3D" id="3.40.640.10">
    <property type="entry name" value="Type I PLP-dependent aspartate aminotransferase-like (Major domain)"/>
    <property type="match status" value="1"/>
</dbReference>